<reference evidence="2 3" key="1">
    <citation type="submission" date="2017-11" db="EMBL/GenBank/DDBJ databases">
        <title>The genome of Rhizophagus clarus HR1 reveals common genetic basis of auxotrophy among arbuscular mycorrhizal fungi.</title>
        <authorList>
            <person name="Kobayashi Y."/>
        </authorList>
    </citation>
    <scope>NUCLEOTIDE SEQUENCE [LARGE SCALE GENOMIC DNA]</scope>
    <source>
        <strain evidence="2 3">HR1</strain>
    </source>
</reference>
<evidence type="ECO:0000256" key="1">
    <source>
        <dbReference type="ARBA" id="ARBA00038101"/>
    </source>
</evidence>
<dbReference type="SMART" id="SM00671">
    <property type="entry name" value="SEL1"/>
    <property type="match status" value="4"/>
</dbReference>
<evidence type="ECO:0000313" key="2">
    <source>
        <dbReference type="EMBL" id="GBC06369.1"/>
    </source>
</evidence>
<protein>
    <recommendedName>
        <fullName evidence="4">HCP-like protein</fullName>
    </recommendedName>
</protein>
<keyword evidence="3" id="KW-1185">Reference proteome</keyword>
<comment type="caution">
    <text evidence="2">The sequence shown here is derived from an EMBL/GenBank/DDBJ whole genome shotgun (WGS) entry which is preliminary data.</text>
</comment>
<dbReference type="PANTHER" id="PTHR11102:SF160">
    <property type="entry name" value="ERAD-ASSOCIATED E3 UBIQUITIN-PROTEIN LIGASE COMPONENT HRD3"/>
    <property type="match status" value="1"/>
</dbReference>
<accession>A0A2Z6SJV8</accession>
<proteinExistence type="inferred from homology"/>
<comment type="similarity">
    <text evidence="1">Belongs to the sel-1 family.</text>
</comment>
<evidence type="ECO:0008006" key="4">
    <source>
        <dbReference type="Google" id="ProtNLM"/>
    </source>
</evidence>
<sequence>MAKFLDEPKILVNPYLLVEFSDYLKFVKSKNIYPKDIIEYFSIPFITTFQVAEKLKLVTSTWKFRFKYRKYQNATCVKYVIKQHVLDYINNHKLDLHEFYNWFLNNQNNSNSIYLFGYFNYHGINVIINKQKAYKLFEKVTKLENYAAQFDLAFMCIDGEGCDQNYNKAFEISKKLAKKGYSCGINLLAYCYKNGIGPYVNMQKAFELFQKAANLNNSLAQYNLALMYENGNGTEKNIHQAIFWYIKSAEQGDIVAQDKLKELLPE</sequence>
<name>A0A2Z6SJV8_9GLOM</name>
<dbReference type="InterPro" id="IPR050767">
    <property type="entry name" value="Sel1_AlgK"/>
</dbReference>
<dbReference type="Gene3D" id="1.25.40.10">
    <property type="entry name" value="Tetratricopeptide repeat domain"/>
    <property type="match status" value="2"/>
</dbReference>
<dbReference type="InterPro" id="IPR006597">
    <property type="entry name" value="Sel1-like"/>
</dbReference>
<dbReference type="InterPro" id="IPR011990">
    <property type="entry name" value="TPR-like_helical_dom_sf"/>
</dbReference>
<dbReference type="PANTHER" id="PTHR11102">
    <property type="entry name" value="SEL-1-LIKE PROTEIN"/>
    <property type="match status" value="1"/>
</dbReference>
<evidence type="ECO:0000313" key="3">
    <source>
        <dbReference type="Proteomes" id="UP000247702"/>
    </source>
</evidence>
<dbReference type="AlphaFoldDB" id="A0A2Z6SJV8"/>
<dbReference type="SUPFAM" id="SSF81901">
    <property type="entry name" value="HCP-like"/>
    <property type="match status" value="1"/>
</dbReference>
<organism evidence="2 3">
    <name type="scientific">Rhizophagus clarus</name>
    <dbReference type="NCBI Taxonomy" id="94130"/>
    <lineage>
        <taxon>Eukaryota</taxon>
        <taxon>Fungi</taxon>
        <taxon>Fungi incertae sedis</taxon>
        <taxon>Mucoromycota</taxon>
        <taxon>Glomeromycotina</taxon>
        <taxon>Glomeromycetes</taxon>
        <taxon>Glomerales</taxon>
        <taxon>Glomeraceae</taxon>
        <taxon>Rhizophagus</taxon>
    </lineage>
</organism>
<gene>
    <name evidence="2" type="ORF">RclHR1_00680013</name>
</gene>
<dbReference type="EMBL" id="BEXD01004070">
    <property type="protein sequence ID" value="GBC06369.1"/>
    <property type="molecule type" value="Genomic_DNA"/>
</dbReference>
<dbReference type="Pfam" id="PF08238">
    <property type="entry name" value="Sel1"/>
    <property type="match status" value="4"/>
</dbReference>
<dbReference type="Proteomes" id="UP000247702">
    <property type="component" value="Unassembled WGS sequence"/>
</dbReference>